<organism evidence="4">
    <name type="scientific">Soboliphyme baturini</name>
    <dbReference type="NCBI Taxonomy" id="241478"/>
    <lineage>
        <taxon>Eukaryota</taxon>
        <taxon>Metazoa</taxon>
        <taxon>Ecdysozoa</taxon>
        <taxon>Nematoda</taxon>
        <taxon>Enoplea</taxon>
        <taxon>Dorylaimia</taxon>
        <taxon>Dioctophymatida</taxon>
        <taxon>Dioctophymatoidea</taxon>
        <taxon>Soboliphymatidae</taxon>
        <taxon>Soboliphyme</taxon>
    </lineage>
</organism>
<dbReference type="Proteomes" id="UP000270296">
    <property type="component" value="Unassembled WGS sequence"/>
</dbReference>
<dbReference type="EMBL" id="UZAM01012664">
    <property type="protein sequence ID" value="VDP22913.1"/>
    <property type="molecule type" value="Genomic_DNA"/>
</dbReference>
<dbReference type="OrthoDB" id="5850105at2759"/>
<name>A0A183J0J5_9BILA</name>
<keyword evidence="3" id="KW-1185">Reference proteome</keyword>
<reference evidence="4" key="1">
    <citation type="submission" date="2016-06" db="UniProtKB">
        <authorList>
            <consortium name="WormBaseParasite"/>
        </authorList>
    </citation>
    <scope>IDENTIFICATION</scope>
</reference>
<reference evidence="2 3" key="2">
    <citation type="submission" date="2018-11" db="EMBL/GenBank/DDBJ databases">
        <authorList>
            <consortium name="Pathogen Informatics"/>
        </authorList>
    </citation>
    <scope>NUCLEOTIDE SEQUENCE [LARGE SCALE GENOMIC DNA]</scope>
</reference>
<proteinExistence type="predicted"/>
<evidence type="ECO:0000313" key="3">
    <source>
        <dbReference type="Proteomes" id="UP000270296"/>
    </source>
</evidence>
<sequence length="206" mass="24377">MQNLEFWVSEKLHDVIGLSDRHVAEFMVALVKKCNSADSFLSRLKETVPVNDRVSEFARELWSKVPRESTHPTTSNTAAENRLKEKRALEFQQWNSSFQLLPDQQSDEEKRSRSPVHKKKHLRMRHKVNSSSDDEKEVARDTSSKAKKKLKVKVEEEDELEKFEKERLVDLEERDALAQRLKKKDKEKTRHIVEKSDRKVNEWLLR</sequence>
<evidence type="ECO:0000256" key="1">
    <source>
        <dbReference type="SAM" id="MobiDB-lite"/>
    </source>
</evidence>
<dbReference type="AlphaFoldDB" id="A0A183J0J5"/>
<evidence type="ECO:0000313" key="2">
    <source>
        <dbReference type="EMBL" id="VDP22913.1"/>
    </source>
</evidence>
<accession>A0A183J0J5</accession>
<protein>
    <submittedName>
        <fullName evidence="4">PWI domain-containing protein</fullName>
    </submittedName>
</protein>
<dbReference type="WBParaSite" id="SBAD_0000973501-mRNA-1">
    <property type="protein sequence ID" value="SBAD_0000973501-mRNA-1"/>
    <property type="gene ID" value="SBAD_0000973501"/>
</dbReference>
<gene>
    <name evidence="2" type="ORF">SBAD_LOCUS9393</name>
</gene>
<feature type="region of interest" description="Disordered" evidence="1">
    <location>
        <begin position="102"/>
        <end position="151"/>
    </location>
</feature>
<feature type="compositionally biased region" description="Basic residues" evidence="1">
    <location>
        <begin position="113"/>
        <end position="128"/>
    </location>
</feature>
<evidence type="ECO:0000313" key="4">
    <source>
        <dbReference type="WBParaSite" id="SBAD_0000973501-mRNA-1"/>
    </source>
</evidence>